<evidence type="ECO:0000313" key="3">
    <source>
        <dbReference type="EMBL" id="OJH42883.1"/>
    </source>
</evidence>
<dbReference type="PANTHER" id="PTHR46546">
    <property type="entry name" value="SHEWANELLA-LIKE PROTEIN PHOSPHATASE 1"/>
    <property type="match status" value="1"/>
</dbReference>
<keyword evidence="4" id="KW-1185">Reference proteome</keyword>
<evidence type="ECO:0000313" key="4">
    <source>
        <dbReference type="Proteomes" id="UP000182229"/>
    </source>
</evidence>
<dbReference type="InterPro" id="IPR004843">
    <property type="entry name" value="Calcineurin-like_PHP"/>
</dbReference>
<dbReference type="EMBL" id="MPIN01000001">
    <property type="protein sequence ID" value="OJH42883.1"/>
    <property type="molecule type" value="Genomic_DNA"/>
</dbReference>
<protein>
    <submittedName>
        <fullName evidence="3">Metallophosphatase</fullName>
    </submittedName>
</protein>
<comment type="caution">
    <text evidence="3">The sequence shown here is derived from an EMBL/GenBank/DDBJ whole genome shotgun (WGS) entry which is preliminary data.</text>
</comment>
<dbReference type="STRING" id="83449.BON30_02680"/>
<dbReference type="Proteomes" id="UP000182229">
    <property type="component" value="Unassembled WGS sequence"/>
</dbReference>
<reference evidence="4" key="1">
    <citation type="submission" date="2016-11" db="EMBL/GenBank/DDBJ databases">
        <authorList>
            <person name="Shukria A."/>
            <person name="Stevens D.C."/>
        </authorList>
    </citation>
    <scope>NUCLEOTIDE SEQUENCE [LARGE SCALE GENOMIC DNA]</scope>
    <source>
        <strain evidence="4">Cbfe23</strain>
    </source>
</reference>
<dbReference type="RefSeq" id="WP_071896975.1">
    <property type="nucleotide sequence ID" value="NZ_MPIN01000001.1"/>
</dbReference>
<dbReference type="AlphaFoldDB" id="A0A1L9BKW0"/>
<feature type="chain" id="PRO_5012996228" evidence="1">
    <location>
        <begin position="22"/>
        <end position="314"/>
    </location>
</feature>
<dbReference type="OrthoDB" id="7550081at2"/>
<organism evidence="3 4">
    <name type="scientific">Cystobacter ferrugineus</name>
    <dbReference type="NCBI Taxonomy" id="83449"/>
    <lineage>
        <taxon>Bacteria</taxon>
        <taxon>Pseudomonadati</taxon>
        <taxon>Myxococcota</taxon>
        <taxon>Myxococcia</taxon>
        <taxon>Myxococcales</taxon>
        <taxon>Cystobacterineae</taxon>
        <taxon>Archangiaceae</taxon>
        <taxon>Cystobacter</taxon>
    </lineage>
</organism>
<reference evidence="3 4" key="2">
    <citation type="submission" date="2016-12" db="EMBL/GenBank/DDBJ databases">
        <title>Draft Genome Sequence of Cystobacter ferrugineus Strain Cbfe23.</title>
        <authorList>
            <person name="Akbar S."/>
            <person name="Dowd S.E."/>
            <person name="Stevens D.C."/>
        </authorList>
    </citation>
    <scope>NUCLEOTIDE SEQUENCE [LARGE SCALE GENOMIC DNA]</scope>
    <source>
        <strain evidence="3 4">Cbfe23</strain>
    </source>
</reference>
<feature type="signal peptide" evidence="1">
    <location>
        <begin position="1"/>
        <end position="21"/>
    </location>
</feature>
<feature type="domain" description="Calcineurin-like phosphoesterase" evidence="2">
    <location>
        <begin position="43"/>
        <end position="258"/>
    </location>
</feature>
<dbReference type="GO" id="GO:0016787">
    <property type="term" value="F:hydrolase activity"/>
    <property type="evidence" value="ECO:0007669"/>
    <property type="project" value="InterPro"/>
</dbReference>
<keyword evidence="1" id="KW-0732">Signal</keyword>
<proteinExistence type="predicted"/>
<dbReference type="Gene3D" id="3.60.21.10">
    <property type="match status" value="1"/>
</dbReference>
<gene>
    <name evidence="3" type="ORF">BON30_02680</name>
</gene>
<name>A0A1L9BKW0_9BACT</name>
<dbReference type="Pfam" id="PF00149">
    <property type="entry name" value="Metallophos"/>
    <property type="match status" value="1"/>
</dbReference>
<evidence type="ECO:0000256" key="1">
    <source>
        <dbReference type="SAM" id="SignalP"/>
    </source>
</evidence>
<sequence>MSSPAPRPGLLVLMIPLLLAAAPPSLPSRAKQDAPDTFSGVERVVAVGDVHGDVDALKAVLKLAGLIDARGRWSGGKTHLVQTGDIPDRGDQTREAYDLLMRLEKEALAAGGRVHALLGNHEVMNMLGDLRYATPGELASFADLAGGPTEGGLAGHRAAYGPQGRYGRWLRTHAAAVRINDTLFVHGGIAPGVPAQTLAELNRWVRQDLTEGQPPGGATSPEGPLWFRGYALGNEDTQAALDTVLARFGARRMVMGHTTEREGKIRTRWGGKAVFIDTGLSTGYGHHLAALELRGGKLTALYPEGRVELPVSAP</sequence>
<evidence type="ECO:0000259" key="2">
    <source>
        <dbReference type="Pfam" id="PF00149"/>
    </source>
</evidence>
<dbReference type="SUPFAM" id="SSF56300">
    <property type="entry name" value="Metallo-dependent phosphatases"/>
    <property type="match status" value="1"/>
</dbReference>
<accession>A0A1L9BKW0</accession>
<dbReference type="InterPro" id="IPR029052">
    <property type="entry name" value="Metallo-depent_PP-like"/>
</dbReference>
<dbReference type="PANTHER" id="PTHR46546:SF4">
    <property type="entry name" value="SHEWANELLA-LIKE PROTEIN PHOSPHATASE 1"/>
    <property type="match status" value="1"/>
</dbReference>